<dbReference type="SUPFAM" id="SSF160719">
    <property type="entry name" value="gpW/gp25-like"/>
    <property type="match status" value="1"/>
</dbReference>
<dbReference type="RefSeq" id="WP_188957881.1">
    <property type="nucleotide sequence ID" value="NZ_BMIB01000005.1"/>
</dbReference>
<dbReference type="AlphaFoldDB" id="A0A917MYR4"/>
<feature type="domain" description="IraD/Gp25-like" evidence="2">
    <location>
        <begin position="25"/>
        <end position="127"/>
    </location>
</feature>
<dbReference type="Gene3D" id="3.10.450.40">
    <property type="match status" value="1"/>
</dbReference>
<evidence type="ECO:0000313" key="3">
    <source>
        <dbReference type="EMBL" id="GGH80327.1"/>
    </source>
</evidence>
<dbReference type="Pfam" id="PF04965">
    <property type="entry name" value="GPW_gp25"/>
    <property type="match status" value="1"/>
</dbReference>
<dbReference type="Proteomes" id="UP000627292">
    <property type="component" value="Unassembled WGS sequence"/>
</dbReference>
<evidence type="ECO:0000313" key="4">
    <source>
        <dbReference type="Proteomes" id="UP000627292"/>
    </source>
</evidence>
<dbReference type="EMBL" id="BMIB01000005">
    <property type="protein sequence ID" value="GGH80327.1"/>
    <property type="molecule type" value="Genomic_DNA"/>
</dbReference>
<name>A0A917MYR4_9BACT</name>
<keyword evidence="4" id="KW-1185">Reference proteome</keyword>
<reference evidence="3" key="2">
    <citation type="submission" date="2020-09" db="EMBL/GenBank/DDBJ databases">
        <authorList>
            <person name="Sun Q."/>
            <person name="Zhou Y."/>
        </authorList>
    </citation>
    <scope>NUCLEOTIDE SEQUENCE</scope>
    <source>
        <strain evidence="3">CGMCC 1.15290</strain>
    </source>
</reference>
<organism evidence="3 4">
    <name type="scientific">Filimonas zeae</name>
    <dbReference type="NCBI Taxonomy" id="1737353"/>
    <lineage>
        <taxon>Bacteria</taxon>
        <taxon>Pseudomonadati</taxon>
        <taxon>Bacteroidota</taxon>
        <taxon>Chitinophagia</taxon>
        <taxon>Chitinophagales</taxon>
        <taxon>Chitinophagaceae</taxon>
        <taxon>Filimonas</taxon>
    </lineage>
</organism>
<evidence type="ECO:0000259" key="2">
    <source>
        <dbReference type="Pfam" id="PF04965"/>
    </source>
</evidence>
<dbReference type="InterPro" id="IPR007048">
    <property type="entry name" value="IraD/Gp25-like"/>
</dbReference>
<gene>
    <name evidence="3" type="ORF">GCM10011379_51040</name>
</gene>
<accession>A0A917MYR4</accession>
<feature type="coiled-coil region" evidence="1">
    <location>
        <begin position="74"/>
        <end position="101"/>
    </location>
</feature>
<protein>
    <submittedName>
        <fullName evidence="3">Lysozyme</fullName>
    </submittedName>
</protein>
<reference evidence="3" key="1">
    <citation type="journal article" date="2014" name="Int. J. Syst. Evol. Microbiol.">
        <title>Complete genome sequence of Corynebacterium casei LMG S-19264T (=DSM 44701T), isolated from a smear-ripened cheese.</title>
        <authorList>
            <consortium name="US DOE Joint Genome Institute (JGI-PGF)"/>
            <person name="Walter F."/>
            <person name="Albersmeier A."/>
            <person name="Kalinowski J."/>
            <person name="Ruckert C."/>
        </authorList>
    </citation>
    <scope>NUCLEOTIDE SEQUENCE</scope>
    <source>
        <strain evidence="3">CGMCC 1.15290</strain>
    </source>
</reference>
<comment type="caution">
    <text evidence="3">The sequence shown here is derived from an EMBL/GenBank/DDBJ whole genome shotgun (WGS) entry which is preliminary data.</text>
</comment>
<sequence length="144" mass="16539">MQFDYYTLPLDPGKIIKKQELPKCSLKQSVAHHLHLILTTSFGELLCDPEFGNGLWDEDFDNVSYRSRQKETILQSLVRAIQKYEKRLEKVRVQLTVNQEEVAAASAEARVKKKMSITITGTLKATNEPITYRDSFFISPLAYN</sequence>
<evidence type="ECO:0000256" key="1">
    <source>
        <dbReference type="SAM" id="Coils"/>
    </source>
</evidence>
<keyword evidence="1" id="KW-0175">Coiled coil</keyword>
<proteinExistence type="predicted"/>